<dbReference type="STRING" id="6183.A0A5K4F4D1"/>
<feature type="domain" description="ACB" evidence="3">
    <location>
        <begin position="3"/>
        <end position="88"/>
    </location>
</feature>
<dbReference type="PROSITE" id="PS51228">
    <property type="entry name" value="ACB_2"/>
    <property type="match status" value="1"/>
</dbReference>
<dbReference type="SUPFAM" id="SSF47027">
    <property type="entry name" value="Acyl-CoA binding protein"/>
    <property type="match status" value="1"/>
</dbReference>
<dbReference type="PANTHER" id="PTHR23310">
    <property type="entry name" value="ACYL-COA-BINDING PROTEIN, ACBP"/>
    <property type="match status" value="1"/>
</dbReference>
<reference evidence="5" key="2">
    <citation type="submission" date="2019-11" db="UniProtKB">
        <authorList>
            <consortium name="WormBaseParasite"/>
        </authorList>
    </citation>
    <scope>IDENTIFICATION</scope>
    <source>
        <strain evidence="5">Puerto Rican</strain>
    </source>
</reference>
<keyword evidence="2" id="KW-0446">Lipid-binding</keyword>
<dbReference type="PRINTS" id="PR00689">
    <property type="entry name" value="ACOABINDINGP"/>
</dbReference>
<proteinExistence type="inferred from homology"/>
<dbReference type="GO" id="GO:0000062">
    <property type="term" value="F:fatty-acyl-CoA binding"/>
    <property type="evidence" value="ECO:0007669"/>
    <property type="project" value="InterPro"/>
</dbReference>
<dbReference type="InterPro" id="IPR000582">
    <property type="entry name" value="Acyl-CoA-binding_protein"/>
</dbReference>
<sequence>MDITKEFDSHAEKVKKLKTKPNDHDLLELYALYKQATVGDNNTSSPGILDLKGKAKWNAWNGKKGICREEAKKLYVDKAKCLIAKHGLES</sequence>
<dbReference type="InterPro" id="IPR035984">
    <property type="entry name" value="Acyl-CoA-binding_sf"/>
</dbReference>
<name>A0A5K4F4D1_SCHMA</name>
<reference evidence="4" key="1">
    <citation type="journal article" date="2012" name="PLoS Negl. Trop. Dis.">
        <title>A systematically improved high quality genome and transcriptome of the human blood fluke Schistosoma mansoni.</title>
        <authorList>
            <person name="Protasio A.V."/>
            <person name="Tsai I.J."/>
            <person name="Babbage A."/>
            <person name="Nichol S."/>
            <person name="Hunt M."/>
            <person name="Aslett M.A."/>
            <person name="De Silva N."/>
            <person name="Velarde G.S."/>
            <person name="Anderson T.J."/>
            <person name="Clark R.C."/>
            <person name="Davidson C."/>
            <person name="Dillon G.P."/>
            <person name="Holroyd N.E."/>
            <person name="LoVerde P.T."/>
            <person name="Lloyd C."/>
            <person name="McQuillan J."/>
            <person name="Oliveira G."/>
            <person name="Otto T.D."/>
            <person name="Parker-Manuel S.J."/>
            <person name="Quail M.A."/>
            <person name="Wilson R.A."/>
            <person name="Zerlotini A."/>
            <person name="Dunne D.W."/>
            <person name="Berriman M."/>
        </authorList>
    </citation>
    <scope>NUCLEOTIDE SEQUENCE [LARGE SCALE GENOMIC DNA]</scope>
    <source>
        <strain evidence="4">Puerto Rican</strain>
    </source>
</reference>
<dbReference type="WBParaSite" id="Smp_247460.1">
    <property type="protein sequence ID" value="Smp_247460.1"/>
    <property type="gene ID" value="Smp_247460"/>
</dbReference>
<dbReference type="FunCoup" id="A0A5K4F4D1">
    <property type="interactions" value="636"/>
</dbReference>
<dbReference type="AlphaFoldDB" id="A0A5K4F4D1"/>
<protein>
    <submittedName>
        <fullName evidence="5">ACB domain-containing protein</fullName>
    </submittedName>
</protein>
<dbReference type="InterPro" id="IPR014352">
    <property type="entry name" value="FERM/acyl-CoA-bd_prot_sf"/>
</dbReference>
<dbReference type="Proteomes" id="UP000008854">
    <property type="component" value="Unassembled WGS sequence"/>
</dbReference>
<dbReference type="InParanoid" id="A0A5K4F4D1"/>
<evidence type="ECO:0000313" key="5">
    <source>
        <dbReference type="WBParaSite" id="Smp_247460.1"/>
    </source>
</evidence>
<keyword evidence="4" id="KW-1185">Reference proteome</keyword>
<evidence type="ECO:0000313" key="4">
    <source>
        <dbReference type="Proteomes" id="UP000008854"/>
    </source>
</evidence>
<evidence type="ECO:0000256" key="2">
    <source>
        <dbReference type="ARBA" id="ARBA00023121"/>
    </source>
</evidence>
<accession>A0A5K4F4D1</accession>
<dbReference type="Gene3D" id="1.20.80.10">
    <property type="match status" value="1"/>
</dbReference>
<organism evidence="4 5">
    <name type="scientific">Schistosoma mansoni</name>
    <name type="common">Blood fluke</name>
    <dbReference type="NCBI Taxonomy" id="6183"/>
    <lineage>
        <taxon>Eukaryota</taxon>
        <taxon>Metazoa</taxon>
        <taxon>Spiralia</taxon>
        <taxon>Lophotrochozoa</taxon>
        <taxon>Platyhelminthes</taxon>
        <taxon>Trematoda</taxon>
        <taxon>Digenea</taxon>
        <taxon>Strigeidida</taxon>
        <taxon>Schistosomatoidea</taxon>
        <taxon>Schistosomatidae</taxon>
        <taxon>Schistosoma</taxon>
    </lineage>
</organism>
<evidence type="ECO:0000256" key="1">
    <source>
        <dbReference type="ARBA" id="ARBA00005567"/>
    </source>
</evidence>
<dbReference type="PANTHER" id="PTHR23310:SF62">
    <property type="entry name" value="ACYL-COA BINDING PROTEIN 1, ISOFORM A"/>
    <property type="match status" value="1"/>
</dbReference>
<dbReference type="GO" id="GO:0006631">
    <property type="term" value="P:fatty acid metabolic process"/>
    <property type="evidence" value="ECO:0007669"/>
    <property type="project" value="TreeGrafter"/>
</dbReference>
<comment type="similarity">
    <text evidence="1">Belongs to the ACBP family.</text>
</comment>
<dbReference type="Pfam" id="PF00887">
    <property type="entry name" value="ACBP"/>
    <property type="match status" value="1"/>
</dbReference>
<evidence type="ECO:0000259" key="3">
    <source>
        <dbReference type="PROSITE" id="PS51228"/>
    </source>
</evidence>